<comment type="caution">
    <text evidence="2">The sequence shown here is derived from an EMBL/GenBank/DDBJ whole genome shotgun (WGS) entry which is preliminary data.</text>
</comment>
<dbReference type="Proteomes" id="UP000223968">
    <property type="component" value="Unassembled WGS sequence"/>
</dbReference>
<evidence type="ECO:0000256" key="1">
    <source>
        <dbReference type="SAM" id="SignalP"/>
    </source>
</evidence>
<dbReference type="STRING" id="1447875.A0A2B7XSQ5"/>
<reference evidence="2 3" key="1">
    <citation type="submission" date="2017-10" db="EMBL/GenBank/DDBJ databases">
        <title>Comparative genomics in systemic dimorphic fungi from Ajellomycetaceae.</title>
        <authorList>
            <person name="Munoz J.F."/>
            <person name="Mcewen J.G."/>
            <person name="Clay O.K."/>
            <person name="Cuomo C.A."/>
        </authorList>
    </citation>
    <scope>NUCLEOTIDE SEQUENCE [LARGE SCALE GENOMIC DNA]</scope>
    <source>
        <strain evidence="2 3">UAMH5409</strain>
    </source>
</reference>
<sequence length="137" mass="14489">MQVFKYIFMFILPIVALSMPAPEPEAKLDLAAFGKLLTARQDQPPLGGLLGDLLGSLGSVKELLAPETLDAIKVVVTNAAKLLDDDGTKRAKALITNASELLTADLVKQLNGLLKELGPVISAVVKVISMLLQSLLG</sequence>
<accession>A0A2B7XSQ5</accession>
<organism evidence="2 3">
    <name type="scientific">Helicocarpus griseus UAMH5409</name>
    <dbReference type="NCBI Taxonomy" id="1447875"/>
    <lineage>
        <taxon>Eukaryota</taxon>
        <taxon>Fungi</taxon>
        <taxon>Dikarya</taxon>
        <taxon>Ascomycota</taxon>
        <taxon>Pezizomycotina</taxon>
        <taxon>Eurotiomycetes</taxon>
        <taxon>Eurotiomycetidae</taxon>
        <taxon>Onygenales</taxon>
        <taxon>Ajellomycetaceae</taxon>
        <taxon>Helicocarpus</taxon>
    </lineage>
</organism>
<keyword evidence="1" id="KW-0732">Signal</keyword>
<dbReference type="AlphaFoldDB" id="A0A2B7XSQ5"/>
<evidence type="ECO:0000313" key="2">
    <source>
        <dbReference type="EMBL" id="PGH11985.1"/>
    </source>
</evidence>
<keyword evidence="3" id="KW-1185">Reference proteome</keyword>
<feature type="chain" id="PRO_5012970810" evidence="1">
    <location>
        <begin position="19"/>
        <end position="137"/>
    </location>
</feature>
<dbReference type="OrthoDB" id="3438016at2759"/>
<proteinExistence type="predicted"/>
<protein>
    <submittedName>
        <fullName evidence="2">Uncharacterized protein</fullName>
    </submittedName>
</protein>
<dbReference type="EMBL" id="PDNB01000065">
    <property type="protein sequence ID" value="PGH11985.1"/>
    <property type="molecule type" value="Genomic_DNA"/>
</dbReference>
<evidence type="ECO:0000313" key="3">
    <source>
        <dbReference type="Proteomes" id="UP000223968"/>
    </source>
</evidence>
<gene>
    <name evidence="2" type="ORF">AJ79_04572</name>
</gene>
<name>A0A2B7XSQ5_9EURO</name>
<feature type="signal peptide" evidence="1">
    <location>
        <begin position="1"/>
        <end position="18"/>
    </location>
</feature>